<proteinExistence type="predicted"/>
<sequence length="174" mass="18323">MHDDVGADALLFTLRDGVAVRAGGLPHIGRVGAILLRHHRDVVGDHKRGVESDAELTDDVGVLRVLPNLLLKLEGPGGGDDAQVVFKVLLVHADAVVGDGEEAGILVRLDLNFEILAAQAHGLVGQSLVAQLVACVAGVGDDLPEKDLVMGVDGVHHQIQQPLGFRLELFLCHG</sequence>
<comment type="caution">
    <text evidence="1">The sequence shown here is derived from an EMBL/GenBank/DDBJ whole genome shotgun (WGS) entry which is preliminary data.</text>
</comment>
<name>A0A645A268_9ZZZZ</name>
<dbReference type="EMBL" id="VSSQ01010275">
    <property type="protein sequence ID" value="MPM43894.1"/>
    <property type="molecule type" value="Genomic_DNA"/>
</dbReference>
<protein>
    <submittedName>
        <fullName evidence="1">Uncharacterized protein</fullName>
    </submittedName>
</protein>
<organism evidence="1">
    <name type="scientific">bioreactor metagenome</name>
    <dbReference type="NCBI Taxonomy" id="1076179"/>
    <lineage>
        <taxon>unclassified sequences</taxon>
        <taxon>metagenomes</taxon>
        <taxon>ecological metagenomes</taxon>
    </lineage>
</organism>
<accession>A0A645A268</accession>
<gene>
    <name evidence="1" type="ORF">SDC9_90571</name>
</gene>
<evidence type="ECO:0000313" key="1">
    <source>
        <dbReference type="EMBL" id="MPM43894.1"/>
    </source>
</evidence>
<reference evidence="1" key="1">
    <citation type="submission" date="2019-08" db="EMBL/GenBank/DDBJ databases">
        <authorList>
            <person name="Kucharzyk K."/>
            <person name="Murdoch R.W."/>
            <person name="Higgins S."/>
            <person name="Loffler F."/>
        </authorList>
    </citation>
    <scope>NUCLEOTIDE SEQUENCE</scope>
</reference>
<dbReference type="AlphaFoldDB" id="A0A645A268"/>